<gene>
    <name evidence="1" type="ORF">GH815_12635</name>
</gene>
<evidence type="ECO:0000313" key="1">
    <source>
        <dbReference type="EMBL" id="MRH21844.1"/>
    </source>
</evidence>
<sequence length="335" mass="37528">MAGTRAETGGRFDIVIVGQAGRLQYEAVLFAASLRASDPGFAGRLIVAEPQPGPLWPTDPRMDDPGARAVLGEFGAEILGFENRAFGAAYPQGNKIEALLALEPNRPFVFFDTDTLIAGPLSQVAFDFDRPSASMRREGSWPVIEPYGPGHSAIWKALYDRFGLDFESSLDPGQPDEYWQRYLYFNAGWFFHRCPIAFGQRFLDIATAIRDDPPPELVCQPLDPWLDQVALPLVIHGFGGGRPGPELAGLDGEMTCHWRTLPLLYARESDRVVDLLERICAPNKVKKVVKAHEPIRRFVYQGKGARARALFDRTALPRREQAIRSILKRHNLWMR</sequence>
<keyword evidence="2" id="KW-1185">Reference proteome</keyword>
<dbReference type="Proteomes" id="UP000466730">
    <property type="component" value="Unassembled WGS sequence"/>
</dbReference>
<name>A0A844BBL7_9RHOB</name>
<dbReference type="EMBL" id="WJPO01000020">
    <property type="protein sequence ID" value="MRH21844.1"/>
    <property type="molecule type" value="Genomic_DNA"/>
</dbReference>
<dbReference type="OrthoDB" id="7684392at2"/>
<protein>
    <submittedName>
        <fullName evidence="1">Uncharacterized protein</fullName>
    </submittedName>
</protein>
<dbReference type="RefSeq" id="WP_153749138.1">
    <property type="nucleotide sequence ID" value="NZ_BAAADI010000006.1"/>
</dbReference>
<organism evidence="1 2">
    <name type="scientific">Rhodovulum strictum</name>
    <dbReference type="NCBI Taxonomy" id="58314"/>
    <lineage>
        <taxon>Bacteria</taxon>
        <taxon>Pseudomonadati</taxon>
        <taxon>Pseudomonadota</taxon>
        <taxon>Alphaproteobacteria</taxon>
        <taxon>Rhodobacterales</taxon>
        <taxon>Paracoccaceae</taxon>
        <taxon>Rhodovulum</taxon>
    </lineage>
</organism>
<proteinExistence type="predicted"/>
<comment type="caution">
    <text evidence="1">The sequence shown here is derived from an EMBL/GenBank/DDBJ whole genome shotgun (WGS) entry which is preliminary data.</text>
</comment>
<reference evidence="1 2" key="1">
    <citation type="submission" date="2019-11" db="EMBL/GenBank/DDBJ databases">
        <title>Draft Whole-Genome sequence of the marine photosynthetic bacterium Rhodovulum strictum DSM 11289.</title>
        <authorList>
            <person name="Kyndt J.A."/>
            <person name="Meyer T.E."/>
        </authorList>
    </citation>
    <scope>NUCLEOTIDE SEQUENCE [LARGE SCALE GENOMIC DNA]</scope>
    <source>
        <strain evidence="1 2">DSM 11289</strain>
    </source>
</reference>
<accession>A0A844BBL7</accession>
<evidence type="ECO:0000313" key="2">
    <source>
        <dbReference type="Proteomes" id="UP000466730"/>
    </source>
</evidence>
<dbReference type="AlphaFoldDB" id="A0A844BBL7"/>